<dbReference type="NCBIfam" id="NF003442">
    <property type="entry name" value="PRK04976.1"/>
    <property type="match status" value="1"/>
</dbReference>
<dbReference type="Proteomes" id="UP001224812">
    <property type="component" value="Unassembled WGS sequence"/>
</dbReference>
<gene>
    <name evidence="2" type="primary">torD</name>
    <name evidence="2" type="ORF">QJT92_09275</name>
    <name evidence="3" type="ORF">SAMN05444853_12119</name>
</gene>
<reference evidence="3" key="2">
    <citation type="submission" date="2016-10" db="EMBL/GenBank/DDBJ databases">
        <authorList>
            <person name="de Groot N.N."/>
        </authorList>
    </citation>
    <scope>NUCLEOTIDE SEQUENCE [LARGE SCALE GENOMIC DNA]</scope>
    <source>
        <strain evidence="3">DSM 24204</strain>
    </source>
</reference>
<dbReference type="Gene3D" id="1.20.1280.20">
    <property type="entry name" value="HscB, C-terminal domain"/>
    <property type="match status" value="1"/>
</dbReference>
<dbReference type="Pfam" id="PF02613">
    <property type="entry name" value="Nitrate_red_del"/>
    <property type="match status" value="1"/>
</dbReference>
<dbReference type="PANTHER" id="PTHR34227">
    <property type="entry name" value="CHAPERONE PROTEIN YCDY"/>
    <property type="match status" value="1"/>
</dbReference>
<evidence type="ECO:0000313" key="5">
    <source>
        <dbReference type="Proteomes" id="UP001224812"/>
    </source>
</evidence>
<dbReference type="PANTHER" id="PTHR34227:SF11">
    <property type="entry name" value="CHAPERONE PROTEIN TORD"/>
    <property type="match status" value="1"/>
</dbReference>
<dbReference type="InterPro" id="IPR036386">
    <property type="entry name" value="HscB_C_sf"/>
</dbReference>
<dbReference type="GO" id="GO:0051259">
    <property type="term" value="P:protein complex oligomerization"/>
    <property type="evidence" value="ECO:0007669"/>
    <property type="project" value="InterPro"/>
</dbReference>
<dbReference type="STRING" id="97481.SAMN05444853_12119"/>
<dbReference type="InterPro" id="IPR020945">
    <property type="entry name" value="DMSO/NO3_reduct_chaperone"/>
</dbReference>
<dbReference type="RefSeq" id="WP_090922725.1">
    <property type="nucleotide sequence ID" value="NZ_CP016180.1"/>
</dbReference>
<keyword evidence="1" id="KW-0143">Chaperone</keyword>
<dbReference type="EMBL" id="JASAVS010000023">
    <property type="protein sequence ID" value="MDP8086106.1"/>
    <property type="molecule type" value="Genomic_DNA"/>
</dbReference>
<name>A0A1H7YXY0_9PAST</name>
<proteinExistence type="predicted"/>
<dbReference type="Gene3D" id="1.20.120.1820">
    <property type="match status" value="1"/>
</dbReference>
<accession>A0A1H7YXY0</accession>
<organism evidence="3 4">
    <name type="scientific">Phocoenobacter skyensis</name>
    <dbReference type="NCBI Taxonomy" id="97481"/>
    <lineage>
        <taxon>Bacteria</taxon>
        <taxon>Pseudomonadati</taxon>
        <taxon>Pseudomonadota</taxon>
        <taxon>Gammaproteobacteria</taxon>
        <taxon>Pasteurellales</taxon>
        <taxon>Pasteurellaceae</taxon>
        <taxon>Phocoenobacter</taxon>
    </lineage>
</organism>
<dbReference type="InterPro" id="IPR050289">
    <property type="entry name" value="TorD/DmsD_chaperones"/>
</dbReference>
<evidence type="ECO:0000313" key="4">
    <source>
        <dbReference type="Proteomes" id="UP000198883"/>
    </source>
</evidence>
<protein>
    <submittedName>
        <fullName evidence="2">Molecular chaperone TorD</fullName>
    </submittedName>
    <submittedName>
        <fullName evidence="3">TorA specific chaperone</fullName>
    </submittedName>
</protein>
<reference evidence="4" key="1">
    <citation type="submission" date="2016-10" db="EMBL/GenBank/DDBJ databases">
        <authorList>
            <person name="Varghese N."/>
            <person name="Submissions S."/>
        </authorList>
    </citation>
    <scope>NUCLEOTIDE SEQUENCE [LARGE SCALE GENOMIC DNA]</scope>
    <source>
        <strain evidence="4">DSM 24204</strain>
    </source>
</reference>
<evidence type="ECO:0000313" key="2">
    <source>
        <dbReference type="EMBL" id="MDP8086106.1"/>
    </source>
</evidence>
<dbReference type="EMBL" id="FOBN01000021">
    <property type="protein sequence ID" value="SEM51000.1"/>
    <property type="molecule type" value="Genomic_DNA"/>
</dbReference>
<dbReference type="OrthoDB" id="7849731at2"/>
<sequence length="195" mass="22504">MINLAKEEKAFLCTWFGSLLSHELTEEQLKQYQRGTFEPLFELLSELLSERGFSSQVQQIKSDITQINEMPYGQLELAADFTQLFLLDGESSALPYASAYLEEEDLATNLNYMDSLLTQFGLQFNQESKEPSDHIGVYLEILNKLVTESDSEKQQDFIQNYLLIWLIPFNEKVQKVKTKTMFYQNIVAVLVAIFS</sequence>
<keyword evidence="5" id="KW-1185">Reference proteome</keyword>
<dbReference type="Proteomes" id="UP000198883">
    <property type="component" value="Unassembled WGS sequence"/>
</dbReference>
<dbReference type="InterPro" id="IPR036411">
    <property type="entry name" value="TorD-like_sf"/>
</dbReference>
<evidence type="ECO:0000313" key="3">
    <source>
        <dbReference type="EMBL" id="SEM51000.1"/>
    </source>
</evidence>
<dbReference type="GeneID" id="83544613"/>
<reference evidence="2 5" key="3">
    <citation type="journal article" date="2023" name="Front. Microbiol.">
        <title>Phylogeography and host specificity of Pasteurellaceae pathogenic to sea-farmed fish in the north-east Atlantic.</title>
        <authorList>
            <person name="Gulla S."/>
            <person name="Colquhoun D.J."/>
            <person name="Olsen A.B."/>
            <person name="Spilsberg B."/>
            <person name="Lagesen K."/>
            <person name="Aakesson C.P."/>
            <person name="Strom S."/>
            <person name="Manji F."/>
            <person name="Birkbeck T.H."/>
            <person name="Nilsen H.K."/>
        </authorList>
    </citation>
    <scope>NUCLEOTIDE SEQUENCE [LARGE SCALE GENOMIC DNA]</scope>
    <source>
        <strain evidence="2 5">VIO11850</strain>
    </source>
</reference>
<dbReference type="AlphaFoldDB" id="A0A1H7YXY0"/>
<evidence type="ECO:0000256" key="1">
    <source>
        <dbReference type="ARBA" id="ARBA00023186"/>
    </source>
</evidence>
<dbReference type="SUPFAM" id="SSF89155">
    <property type="entry name" value="TorD-like"/>
    <property type="match status" value="1"/>
</dbReference>